<evidence type="ECO:0000256" key="1">
    <source>
        <dbReference type="SAM" id="SignalP"/>
    </source>
</evidence>
<keyword evidence="1" id="KW-0732">Signal</keyword>
<dbReference type="EMBL" id="JH002110">
    <property type="protein sequence ID" value="EGW06785.1"/>
    <property type="molecule type" value="Genomic_DNA"/>
</dbReference>
<dbReference type="Proteomes" id="UP000001075">
    <property type="component" value="Unassembled WGS sequence"/>
</dbReference>
<reference evidence="3" key="1">
    <citation type="journal article" date="2011" name="Nat. Biotechnol.">
        <title>The genomic sequence of the Chinese hamster ovary (CHO)-K1 cell line.</title>
        <authorList>
            <person name="Xu X."/>
            <person name="Nagarajan H."/>
            <person name="Lewis N.E."/>
            <person name="Pan S."/>
            <person name="Cai Z."/>
            <person name="Liu X."/>
            <person name="Chen W."/>
            <person name="Xie M."/>
            <person name="Wang W."/>
            <person name="Hammond S."/>
            <person name="Andersen M.R."/>
            <person name="Neff N."/>
            <person name="Passarelli B."/>
            <person name="Koh W."/>
            <person name="Fan H.C."/>
            <person name="Wang J."/>
            <person name="Gui Y."/>
            <person name="Lee K.H."/>
            <person name="Betenbaugh M.J."/>
            <person name="Quake S.R."/>
            <person name="Famili I."/>
            <person name="Palsson B.O."/>
            <person name="Wang J."/>
        </authorList>
    </citation>
    <scope>NUCLEOTIDE SEQUENCE [LARGE SCALE GENOMIC DNA]</scope>
    <source>
        <strain evidence="3">CHO K1 cell line</strain>
    </source>
</reference>
<proteinExistence type="predicted"/>
<evidence type="ECO:0000313" key="3">
    <source>
        <dbReference type="Proteomes" id="UP000001075"/>
    </source>
</evidence>
<dbReference type="InParanoid" id="G3IDX0"/>
<gene>
    <name evidence="2" type="ORF">I79_021908</name>
</gene>
<accession>G3IDX0</accession>
<evidence type="ECO:0000313" key="2">
    <source>
        <dbReference type="EMBL" id="EGW06785.1"/>
    </source>
</evidence>
<name>G3IDX0_CRIGR</name>
<organism evidence="2 3">
    <name type="scientific">Cricetulus griseus</name>
    <name type="common">Chinese hamster</name>
    <name type="synonym">Cricetulus barabensis griseus</name>
    <dbReference type="NCBI Taxonomy" id="10029"/>
    <lineage>
        <taxon>Eukaryota</taxon>
        <taxon>Metazoa</taxon>
        <taxon>Chordata</taxon>
        <taxon>Craniata</taxon>
        <taxon>Vertebrata</taxon>
        <taxon>Euteleostomi</taxon>
        <taxon>Mammalia</taxon>
        <taxon>Eutheria</taxon>
        <taxon>Euarchontoglires</taxon>
        <taxon>Glires</taxon>
        <taxon>Rodentia</taxon>
        <taxon>Myomorpha</taxon>
        <taxon>Muroidea</taxon>
        <taxon>Cricetidae</taxon>
        <taxon>Cricetinae</taxon>
        <taxon>Cricetulus</taxon>
    </lineage>
</organism>
<protein>
    <submittedName>
        <fullName evidence="2">Uncharacterized protein</fullName>
    </submittedName>
</protein>
<feature type="chain" id="PRO_5003445097" evidence="1">
    <location>
        <begin position="32"/>
        <end position="99"/>
    </location>
</feature>
<feature type="signal peptide" evidence="1">
    <location>
        <begin position="1"/>
        <end position="31"/>
    </location>
</feature>
<dbReference type="AlphaFoldDB" id="G3IDX0"/>
<dbReference type="eggNOG" id="KOG4196">
    <property type="taxonomic scope" value="Eukaryota"/>
</dbReference>
<dbReference type="PaxDb" id="10029-XP_007622866.1"/>
<sequence length="99" mass="11007">MALGRGNFAKLRGGRWVLGFLGLKVLLRVEGGGVEMARRRAGRRGFGLYQYVLPTFPGLRTGCDLVGLPCWEAELKRPPNSAWDLGMSGFPKRSLWNDQ</sequence>